<evidence type="ECO:0000256" key="3">
    <source>
        <dbReference type="ARBA" id="ARBA00022679"/>
    </source>
</evidence>
<dbReference type="SUPFAM" id="SSF54495">
    <property type="entry name" value="UBC-like"/>
    <property type="match status" value="1"/>
</dbReference>
<dbReference type="SMART" id="SM00212">
    <property type="entry name" value="UBCc"/>
    <property type="match status" value="1"/>
</dbReference>
<keyword evidence="9" id="KW-1185">Reference proteome</keyword>
<dbReference type="AlphaFoldDB" id="A0A5N6D9Q2"/>
<keyword evidence="6" id="KW-0067">ATP-binding</keyword>
<evidence type="ECO:0000259" key="7">
    <source>
        <dbReference type="PROSITE" id="PS50127"/>
    </source>
</evidence>
<dbReference type="GO" id="GO:0061631">
    <property type="term" value="F:ubiquitin conjugating enzyme activity"/>
    <property type="evidence" value="ECO:0007669"/>
    <property type="project" value="UniProtKB-EC"/>
</dbReference>
<protein>
    <submittedName>
        <fullName evidence="8">Ubiquitin-conjugating enzyme E2-16 kDa</fullName>
    </submittedName>
</protein>
<dbReference type="EMBL" id="ML735016">
    <property type="protein sequence ID" value="KAB8201697.1"/>
    <property type="molecule type" value="Genomic_DNA"/>
</dbReference>
<dbReference type="InterPro" id="IPR000608">
    <property type="entry name" value="UBC"/>
</dbReference>
<dbReference type="Proteomes" id="UP000326532">
    <property type="component" value="Unassembled WGS sequence"/>
</dbReference>
<dbReference type="Pfam" id="PF00179">
    <property type="entry name" value="UQ_con"/>
    <property type="match status" value="1"/>
</dbReference>
<evidence type="ECO:0000313" key="9">
    <source>
        <dbReference type="Proteomes" id="UP000326532"/>
    </source>
</evidence>
<evidence type="ECO:0000313" key="8">
    <source>
        <dbReference type="EMBL" id="KAB8201697.1"/>
    </source>
</evidence>
<keyword evidence="4" id="KW-0547">Nucleotide-binding</keyword>
<sequence>MALRRIEKELADLQEEDSSSYSVGPTGDNMYQWQGTITGPEESPYSGGVFYIAIAFPTNYPFGPPKVSFTTKIYHPNISGHGDIFLGILGRTEWSPKTTISKVLQSISSLLKEPQPDCPYIHKNPGLLDIAHIYKTDRPQYEATAQEWTHQYAM</sequence>
<gene>
    <name evidence="8" type="ORF">BDV34DRAFT_202344</name>
</gene>
<organism evidence="8 9">
    <name type="scientific">Aspergillus parasiticus</name>
    <dbReference type="NCBI Taxonomy" id="5067"/>
    <lineage>
        <taxon>Eukaryota</taxon>
        <taxon>Fungi</taxon>
        <taxon>Dikarya</taxon>
        <taxon>Ascomycota</taxon>
        <taxon>Pezizomycotina</taxon>
        <taxon>Eurotiomycetes</taxon>
        <taxon>Eurotiomycetidae</taxon>
        <taxon>Eurotiales</taxon>
        <taxon>Aspergillaceae</taxon>
        <taxon>Aspergillus</taxon>
        <taxon>Aspergillus subgen. Circumdati</taxon>
    </lineage>
</organism>
<accession>A0A5N6D9Q2</accession>
<dbReference type="PROSITE" id="PS50127">
    <property type="entry name" value="UBC_2"/>
    <property type="match status" value="1"/>
</dbReference>
<evidence type="ECO:0000256" key="4">
    <source>
        <dbReference type="ARBA" id="ARBA00022741"/>
    </source>
</evidence>
<dbReference type="VEuPathDB" id="FungiDB:BDV34DRAFT_202344"/>
<feature type="domain" description="UBC core" evidence="7">
    <location>
        <begin position="1"/>
        <end position="154"/>
    </location>
</feature>
<dbReference type="GO" id="GO:0005524">
    <property type="term" value="F:ATP binding"/>
    <property type="evidence" value="ECO:0007669"/>
    <property type="project" value="UniProtKB-KW"/>
</dbReference>
<comment type="pathway">
    <text evidence="2">Protein modification; protein ubiquitination.</text>
</comment>
<name>A0A5N6D9Q2_ASPPA</name>
<keyword evidence="3" id="KW-0808">Transferase</keyword>
<evidence type="ECO:0000256" key="1">
    <source>
        <dbReference type="ARBA" id="ARBA00000485"/>
    </source>
</evidence>
<evidence type="ECO:0000256" key="5">
    <source>
        <dbReference type="ARBA" id="ARBA00022786"/>
    </source>
</evidence>
<reference evidence="8 9" key="1">
    <citation type="submission" date="2019-04" db="EMBL/GenBank/DDBJ databases">
        <title>Fungal friends and foes A comparative genomics study of 23 Aspergillus species from section Flavi.</title>
        <authorList>
            <consortium name="DOE Joint Genome Institute"/>
            <person name="Kjaerbolling I."/>
            <person name="Vesth T.C."/>
            <person name="Frisvad J.C."/>
            <person name="Nybo J.L."/>
            <person name="Theobald S."/>
            <person name="Kildgaard S."/>
            <person name="Petersen T.I."/>
            <person name="Kuo A."/>
            <person name="Sato A."/>
            <person name="Lyhne E.K."/>
            <person name="Kogle M.E."/>
            <person name="Wiebenga A."/>
            <person name="Kun R.S."/>
            <person name="Lubbers R.J."/>
            <person name="Makela M.R."/>
            <person name="Barry K."/>
            <person name="Chovatia M."/>
            <person name="Clum A."/>
            <person name="Daum C."/>
            <person name="Haridas S."/>
            <person name="He G."/>
            <person name="LaButti K."/>
            <person name="Lipzen A."/>
            <person name="Mondo S."/>
            <person name="Pangilinan J."/>
            <person name="Riley R."/>
            <person name="Salamov A."/>
            <person name="Simmons B.A."/>
            <person name="Magnuson J.K."/>
            <person name="Henrissat B."/>
            <person name="Mortensen U.H."/>
            <person name="Larsen T.O."/>
            <person name="De vries R.P."/>
            <person name="Grigoriev I.V."/>
            <person name="Machida M."/>
            <person name="Baker S.E."/>
            <person name="Andersen M.R."/>
        </authorList>
    </citation>
    <scope>NUCLEOTIDE SEQUENCE [LARGE SCALE GENOMIC DNA]</scope>
    <source>
        <strain evidence="8 9">CBS 117618</strain>
    </source>
</reference>
<keyword evidence="5" id="KW-0833">Ubl conjugation pathway</keyword>
<dbReference type="PANTHER" id="PTHR24068">
    <property type="entry name" value="UBIQUITIN-CONJUGATING ENZYME E2"/>
    <property type="match status" value="1"/>
</dbReference>
<evidence type="ECO:0000256" key="6">
    <source>
        <dbReference type="ARBA" id="ARBA00022840"/>
    </source>
</evidence>
<proteinExistence type="predicted"/>
<dbReference type="FunFam" id="3.10.110.10:FF:000101">
    <property type="entry name" value="Ubiquitin-conjugating enzyme E2 D2"/>
    <property type="match status" value="1"/>
</dbReference>
<evidence type="ECO:0000256" key="2">
    <source>
        <dbReference type="ARBA" id="ARBA00004906"/>
    </source>
</evidence>
<dbReference type="InterPro" id="IPR016135">
    <property type="entry name" value="UBQ-conjugating_enzyme/RWD"/>
</dbReference>
<dbReference type="Gene3D" id="3.10.110.10">
    <property type="entry name" value="Ubiquitin Conjugating Enzyme"/>
    <property type="match status" value="1"/>
</dbReference>
<comment type="catalytic activity">
    <reaction evidence="1">
        <text>S-ubiquitinyl-[E1 ubiquitin-activating enzyme]-L-cysteine + [E2 ubiquitin-conjugating enzyme]-L-cysteine = [E1 ubiquitin-activating enzyme]-L-cysteine + S-ubiquitinyl-[E2 ubiquitin-conjugating enzyme]-L-cysteine.</text>
        <dbReference type="EC" id="2.3.2.23"/>
    </reaction>
</comment>